<dbReference type="AlphaFoldDB" id="A0A2K3QGY5"/>
<feature type="transmembrane region" description="Helical" evidence="7">
    <location>
        <begin position="273"/>
        <end position="292"/>
    </location>
</feature>
<keyword evidence="3 7" id="KW-0812">Transmembrane</keyword>
<organism evidence="9 10">
    <name type="scientific">Tolypocladium capitatum</name>
    <dbReference type="NCBI Taxonomy" id="45235"/>
    <lineage>
        <taxon>Eukaryota</taxon>
        <taxon>Fungi</taxon>
        <taxon>Dikarya</taxon>
        <taxon>Ascomycota</taxon>
        <taxon>Pezizomycotina</taxon>
        <taxon>Sordariomycetes</taxon>
        <taxon>Hypocreomycetidae</taxon>
        <taxon>Hypocreales</taxon>
        <taxon>Ophiocordycipitaceae</taxon>
        <taxon>Tolypocladium</taxon>
    </lineage>
</organism>
<dbReference type="FunFam" id="1.20.1250.20:FF:000034">
    <property type="entry name" value="MFS general substrate transporter"/>
    <property type="match status" value="1"/>
</dbReference>
<feature type="transmembrane region" description="Helical" evidence="7">
    <location>
        <begin position="500"/>
        <end position="521"/>
    </location>
</feature>
<comment type="subcellular location">
    <subcellularLocation>
        <location evidence="1">Membrane</location>
        <topology evidence="1">Multi-pass membrane protein</topology>
    </subcellularLocation>
</comment>
<dbReference type="InterPro" id="IPR020846">
    <property type="entry name" value="MFS_dom"/>
</dbReference>
<name>A0A2K3QGY5_9HYPO</name>
<feature type="transmembrane region" description="Helical" evidence="7">
    <location>
        <begin position="143"/>
        <end position="162"/>
    </location>
</feature>
<feature type="region of interest" description="Disordered" evidence="6">
    <location>
        <begin position="564"/>
        <end position="589"/>
    </location>
</feature>
<reference evidence="9 10" key="1">
    <citation type="submission" date="2017-08" db="EMBL/GenBank/DDBJ databases">
        <title>Harnessing the power of phylogenomics to disentangle the directionality and signatures of interkingdom host jumping in the parasitic fungal genus Tolypocladium.</title>
        <authorList>
            <person name="Quandt C.A."/>
            <person name="Patterson W."/>
            <person name="Spatafora J.W."/>
        </authorList>
    </citation>
    <scope>NUCLEOTIDE SEQUENCE [LARGE SCALE GENOMIC DNA]</scope>
    <source>
        <strain evidence="9 10">CBS 113982</strain>
    </source>
</reference>
<dbReference type="STRING" id="45235.A0A2K3QGY5"/>
<feature type="transmembrane region" description="Helical" evidence="7">
    <location>
        <begin position="465"/>
        <end position="488"/>
    </location>
</feature>
<keyword evidence="10" id="KW-1185">Reference proteome</keyword>
<dbReference type="Proteomes" id="UP000236621">
    <property type="component" value="Unassembled WGS sequence"/>
</dbReference>
<evidence type="ECO:0000256" key="3">
    <source>
        <dbReference type="ARBA" id="ARBA00022692"/>
    </source>
</evidence>
<evidence type="ECO:0000256" key="6">
    <source>
        <dbReference type="SAM" id="MobiDB-lite"/>
    </source>
</evidence>
<evidence type="ECO:0000256" key="2">
    <source>
        <dbReference type="ARBA" id="ARBA00022448"/>
    </source>
</evidence>
<accession>A0A2K3QGY5</accession>
<evidence type="ECO:0000256" key="5">
    <source>
        <dbReference type="ARBA" id="ARBA00023136"/>
    </source>
</evidence>
<dbReference type="PANTHER" id="PTHR43791:SF46">
    <property type="entry name" value="MAJOR FACILITATOR SUPERFAMILY (MFS) PROFILE DOMAIN-CONTAINING PROTEIN-RELATED"/>
    <property type="match status" value="1"/>
</dbReference>
<feature type="transmembrane region" description="Helical" evidence="7">
    <location>
        <begin position="439"/>
        <end position="459"/>
    </location>
</feature>
<dbReference type="OrthoDB" id="2985014at2759"/>
<comment type="caution">
    <text evidence="9">The sequence shown here is derived from an EMBL/GenBank/DDBJ whole genome shotgun (WGS) entry which is preliminary data.</text>
</comment>
<protein>
    <submittedName>
        <fullName evidence="9">Transporter</fullName>
    </submittedName>
</protein>
<feature type="domain" description="Major facilitator superfamily (MFS) profile" evidence="8">
    <location>
        <begin position="143"/>
        <end position="560"/>
    </location>
</feature>
<feature type="transmembrane region" description="Helical" evidence="7">
    <location>
        <begin position="415"/>
        <end position="432"/>
    </location>
</feature>
<keyword evidence="5 7" id="KW-0472">Membrane</keyword>
<dbReference type="GO" id="GO:0022857">
    <property type="term" value="F:transmembrane transporter activity"/>
    <property type="evidence" value="ECO:0007669"/>
    <property type="project" value="InterPro"/>
</dbReference>
<evidence type="ECO:0000256" key="1">
    <source>
        <dbReference type="ARBA" id="ARBA00004141"/>
    </source>
</evidence>
<feature type="transmembrane region" description="Helical" evidence="7">
    <location>
        <begin position="211"/>
        <end position="229"/>
    </location>
</feature>
<feature type="transmembrane region" description="Helical" evidence="7">
    <location>
        <begin position="533"/>
        <end position="554"/>
    </location>
</feature>
<dbReference type="SUPFAM" id="SSF103473">
    <property type="entry name" value="MFS general substrate transporter"/>
    <property type="match status" value="1"/>
</dbReference>
<evidence type="ECO:0000256" key="7">
    <source>
        <dbReference type="SAM" id="Phobius"/>
    </source>
</evidence>
<dbReference type="InterPro" id="IPR011701">
    <property type="entry name" value="MFS"/>
</dbReference>
<feature type="transmembrane region" description="Helical" evidence="7">
    <location>
        <begin position="241"/>
        <end position="261"/>
    </location>
</feature>
<dbReference type="PROSITE" id="PS50850">
    <property type="entry name" value="MFS"/>
    <property type="match status" value="1"/>
</dbReference>
<feature type="transmembrane region" description="Helical" evidence="7">
    <location>
        <begin position="182"/>
        <end position="204"/>
    </location>
</feature>
<gene>
    <name evidence="9" type="ORF">TCAP_03270</name>
</gene>
<feature type="compositionally biased region" description="Basic and acidic residues" evidence="6">
    <location>
        <begin position="564"/>
        <end position="578"/>
    </location>
</feature>
<proteinExistence type="predicted"/>
<evidence type="ECO:0000313" key="10">
    <source>
        <dbReference type="Proteomes" id="UP000236621"/>
    </source>
</evidence>
<dbReference type="FunFam" id="1.20.1250.20:FF:000068">
    <property type="entry name" value="MFS general substrate transporter"/>
    <property type="match status" value="1"/>
</dbReference>
<dbReference type="PANTHER" id="PTHR43791">
    <property type="entry name" value="PERMEASE-RELATED"/>
    <property type="match status" value="1"/>
</dbReference>
<dbReference type="Gene3D" id="1.20.1250.20">
    <property type="entry name" value="MFS general substrate transporter like domains"/>
    <property type="match status" value="2"/>
</dbReference>
<dbReference type="EMBL" id="NRSZ01000497">
    <property type="protein sequence ID" value="PNY26791.1"/>
    <property type="molecule type" value="Genomic_DNA"/>
</dbReference>
<evidence type="ECO:0000256" key="4">
    <source>
        <dbReference type="ARBA" id="ARBA00022989"/>
    </source>
</evidence>
<keyword evidence="4 7" id="KW-1133">Transmembrane helix</keyword>
<evidence type="ECO:0000313" key="9">
    <source>
        <dbReference type="EMBL" id="PNY26791.1"/>
    </source>
</evidence>
<feature type="region of interest" description="Disordered" evidence="6">
    <location>
        <begin position="1"/>
        <end position="20"/>
    </location>
</feature>
<feature type="transmembrane region" description="Helical" evidence="7">
    <location>
        <begin position="304"/>
        <end position="326"/>
    </location>
</feature>
<feature type="transmembrane region" description="Helical" evidence="7">
    <location>
        <begin position="373"/>
        <end position="395"/>
    </location>
</feature>
<dbReference type="Pfam" id="PF07690">
    <property type="entry name" value="MFS_1"/>
    <property type="match status" value="1"/>
</dbReference>
<evidence type="ECO:0000259" key="8">
    <source>
        <dbReference type="PROSITE" id="PS50850"/>
    </source>
</evidence>
<dbReference type="GO" id="GO:0005886">
    <property type="term" value="C:plasma membrane"/>
    <property type="evidence" value="ECO:0007669"/>
    <property type="project" value="TreeGrafter"/>
</dbReference>
<keyword evidence="2" id="KW-0813">Transport</keyword>
<dbReference type="InterPro" id="IPR036259">
    <property type="entry name" value="MFS_trans_sf"/>
</dbReference>
<sequence length="589" mass="66318">MQQRGCGLRGKTNTPAGNKTRHQLRIRGDRSGHDVPRAFARCRTAPRRDESGATSYLRIHKPVTTADWAFLSFWRDKNRRQDIMAVAGEKTSGSLNNSQDKVARDDADAQVQAELQSLDDAPVPVCPPHTTERKLITRIDMHVVPFLCGMYLLAFLDRVNISNADLYGLSKDLRLGDDGYKFNTALVIFFVPYCVFEIPSNILLKKFRPHVWLSVNMFLFGFTTMMQGLVQNYSGLLACRFFLGLFETGMFPGAFYLIGMWYRRHEAQKRYSFFFNSTTLAGAFGGLLAAAIGKMSGMRGYGGWRWIFLIEGGITVFVSFFFFFLLPDFPEESKWLSKDEKEYVAARLRLDQGQSARDRRIALKDVANVFRDFKVAVGGFMYLGLIVPAYGYAYFSPFIIQGYGYSPIQTQLHSVPPWVAAFGFSMTIAFLSDKVQHRFAFAIFAICVAVTGLSIVIAVHDNQPLQYAALFLIAMGAYTAMPIVVCWFNMNLGGHHRRAVGSAWQVGFGNLGGIIAVYIYLKKDRPRFTTGLSVTLAFVVLSAVACFVYGFACWKANKDRKKGSAAERELTQEEKTELGDMSPDYRYQL</sequence>